<name>A0A8X7WFC7_BRACI</name>
<reference evidence="1 2" key="1">
    <citation type="submission" date="2020-02" db="EMBL/GenBank/DDBJ databases">
        <authorList>
            <person name="Ma Q."/>
            <person name="Huang Y."/>
            <person name="Song X."/>
            <person name="Pei D."/>
        </authorList>
    </citation>
    <scope>NUCLEOTIDE SEQUENCE [LARGE SCALE GENOMIC DNA]</scope>
    <source>
        <strain evidence="1">Sxm20200214</strain>
        <tissue evidence="1">Leaf</tissue>
    </source>
</reference>
<dbReference type="AlphaFoldDB" id="A0A8X7WFC7"/>
<proteinExistence type="predicted"/>
<protein>
    <recommendedName>
        <fullName evidence="3">Zinc finger GRF-type domain-containing protein</fullName>
    </recommendedName>
</protein>
<dbReference type="OrthoDB" id="1129285at2759"/>
<evidence type="ECO:0008006" key="3">
    <source>
        <dbReference type="Google" id="ProtNLM"/>
    </source>
</evidence>
<evidence type="ECO:0000313" key="1">
    <source>
        <dbReference type="EMBL" id="KAG2329883.1"/>
    </source>
</evidence>
<evidence type="ECO:0000313" key="2">
    <source>
        <dbReference type="Proteomes" id="UP000886595"/>
    </source>
</evidence>
<dbReference type="Proteomes" id="UP000886595">
    <property type="component" value="Unassembled WGS sequence"/>
</dbReference>
<accession>A0A8X7WFC7</accession>
<dbReference type="EMBL" id="JAAMPC010000001">
    <property type="protein sequence ID" value="KAG2329883.1"/>
    <property type="molecule type" value="Genomic_DNA"/>
</dbReference>
<comment type="caution">
    <text evidence="1">The sequence shown here is derived from an EMBL/GenBank/DDBJ whole genome shotgun (WGS) entry which is preliminary data.</text>
</comment>
<organism evidence="1 2">
    <name type="scientific">Brassica carinata</name>
    <name type="common">Ethiopian mustard</name>
    <name type="synonym">Abyssinian cabbage</name>
    <dbReference type="NCBI Taxonomy" id="52824"/>
    <lineage>
        <taxon>Eukaryota</taxon>
        <taxon>Viridiplantae</taxon>
        <taxon>Streptophyta</taxon>
        <taxon>Embryophyta</taxon>
        <taxon>Tracheophyta</taxon>
        <taxon>Spermatophyta</taxon>
        <taxon>Magnoliopsida</taxon>
        <taxon>eudicotyledons</taxon>
        <taxon>Gunneridae</taxon>
        <taxon>Pentapetalae</taxon>
        <taxon>rosids</taxon>
        <taxon>malvids</taxon>
        <taxon>Brassicales</taxon>
        <taxon>Brassicaceae</taxon>
        <taxon>Brassiceae</taxon>
        <taxon>Brassica</taxon>
    </lineage>
</organism>
<sequence>MDPAEEIREAKRQKDDFNMLRYVCDSQYGIPRRCFCGSSIIDEVRANDTIDTLPGRRFFTCKNYEADGFHYRQPWVVGVQEELEKLTKRMADTEEVVKGLSIFKRRIDNLEVDTLQKVCFD</sequence>
<keyword evidence="2" id="KW-1185">Reference proteome</keyword>
<gene>
    <name evidence="1" type="ORF">Bca52824_001063</name>
</gene>